<gene>
    <name evidence="1" type="ORF">UFOPK3564_00604</name>
</gene>
<accession>A0A6J7FZY9</accession>
<protein>
    <submittedName>
        <fullName evidence="1">Unannotated protein</fullName>
    </submittedName>
</protein>
<sequence>MRRIVRDTWAWRGGFAADELHYDPVLADATAGPVAGPATVHWPVLTSQLEAAWSIPRAEALGIRALTGPAAAHLALVARTGGFHATVPRDLPEVLPAFEEIRAGDPSVPGWEASLALLEEGGVVSCSPTRIALLRPAPPTAERMRLMRDMLDDHEYREPDDPVTNRLLRAVWKQTYSGIGVSRFRELAAAGRLRVTVAARAALDGVRDPFFEVGQATLPDFRHAPGAVLDHTFPERSWVPLDQIEPLEHGDEQLWATAPEIYAVLLGAGRGFNAVRRAVRGMVLWLLLAEHTGARVGPVELPVSALSRALAEVLGLKADADHRKLARVLLADLERAGLVSSPAEGPQRMLLLRVPAPRGDTVRHAMGQWMAWRVSATDDPLEALLRLAERHRERHVRAPWAAAFEERRVSVRIVAGARG</sequence>
<name>A0A6J7FZY9_9ZZZZ</name>
<dbReference type="AlphaFoldDB" id="A0A6J7FZY9"/>
<organism evidence="1">
    <name type="scientific">freshwater metagenome</name>
    <dbReference type="NCBI Taxonomy" id="449393"/>
    <lineage>
        <taxon>unclassified sequences</taxon>
        <taxon>metagenomes</taxon>
        <taxon>ecological metagenomes</taxon>
    </lineage>
</organism>
<dbReference type="EMBL" id="CAFBMK010000021">
    <property type="protein sequence ID" value="CAB4901532.1"/>
    <property type="molecule type" value="Genomic_DNA"/>
</dbReference>
<reference evidence="1" key="1">
    <citation type="submission" date="2020-05" db="EMBL/GenBank/DDBJ databases">
        <authorList>
            <person name="Chiriac C."/>
            <person name="Salcher M."/>
            <person name="Ghai R."/>
            <person name="Kavagutti S V."/>
        </authorList>
    </citation>
    <scope>NUCLEOTIDE SEQUENCE</scope>
</reference>
<evidence type="ECO:0000313" key="1">
    <source>
        <dbReference type="EMBL" id="CAB4901532.1"/>
    </source>
</evidence>
<proteinExistence type="predicted"/>